<dbReference type="PANTHER" id="PTHR30477:SF0">
    <property type="entry name" value="METAL TRANSPORT SYSTEM MEMBRANE PROTEIN TM_0125-RELATED"/>
    <property type="match status" value="1"/>
</dbReference>
<name>A0A7H0SMC6_9CORY</name>
<keyword evidence="6" id="KW-0813">Transport</keyword>
<keyword evidence="4" id="KW-1133">Transmembrane helix</keyword>
<evidence type="ECO:0000256" key="4">
    <source>
        <dbReference type="ARBA" id="ARBA00022989"/>
    </source>
</evidence>
<comment type="similarity">
    <text evidence="2 6">Belongs to the ABC-3 integral membrane protein family.</text>
</comment>
<dbReference type="GO" id="GO:0055085">
    <property type="term" value="P:transmembrane transport"/>
    <property type="evidence" value="ECO:0007669"/>
    <property type="project" value="InterPro"/>
</dbReference>
<evidence type="ECO:0000313" key="8">
    <source>
        <dbReference type="Proteomes" id="UP000516320"/>
    </source>
</evidence>
<dbReference type="InterPro" id="IPR037294">
    <property type="entry name" value="ABC_BtuC-like"/>
</dbReference>
<dbReference type="KEGG" id="cpoy:GP475_02855"/>
<dbReference type="Pfam" id="PF00950">
    <property type="entry name" value="ABC-3"/>
    <property type="match status" value="1"/>
</dbReference>
<evidence type="ECO:0000256" key="2">
    <source>
        <dbReference type="ARBA" id="ARBA00008034"/>
    </source>
</evidence>
<dbReference type="PANTHER" id="PTHR30477">
    <property type="entry name" value="ABC-TRANSPORTER METAL-BINDING PROTEIN"/>
    <property type="match status" value="1"/>
</dbReference>
<evidence type="ECO:0000256" key="6">
    <source>
        <dbReference type="RuleBase" id="RU003943"/>
    </source>
</evidence>
<dbReference type="SUPFAM" id="SSF81345">
    <property type="entry name" value="ABC transporter involved in vitamin B12 uptake, BtuC"/>
    <property type="match status" value="1"/>
</dbReference>
<keyword evidence="8" id="KW-1185">Reference proteome</keyword>
<reference evidence="7 8" key="1">
    <citation type="submission" date="2019-12" db="EMBL/GenBank/DDBJ databases">
        <title>Corynebacterium sp. nov., isolated from feces of the Anser Albifrons in China.</title>
        <authorList>
            <person name="Liu Q."/>
        </authorList>
    </citation>
    <scope>NUCLEOTIDE SEQUENCE [LARGE SCALE GENOMIC DNA]</scope>
    <source>
        <strain evidence="7 8">4H37-19</strain>
    </source>
</reference>
<comment type="subcellular location">
    <subcellularLocation>
        <location evidence="6">Cell membrane</location>
        <topology evidence="6">Multi-pass membrane protein</topology>
    </subcellularLocation>
    <subcellularLocation>
        <location evidence="1">Membrane</location>
        <topology evidence="1">Multi-pass membrane protein</topology>
    </subcellularLocation>
</comment>
<evidence type="ECO:0000313" key="7">
    <source>
        <dbReference type="EMBL" id="QNQ89701.1"/>
    </source>
</evidence>
<organism evidence="7 8">
    <name type="scientific">Corynebacterium poyangense</name>
    <dbReference type="NCBI Taxonomy" id="2684405"/>
    <lineage>
        <taxon>Bacteria</taxon>
        <taxon>Bacillati</taxon>
        <taxon>Actinomycetota</taxon>
        <taxon>Actinomycetes</taxon>
        <taxon>Mycobacteriales</taxon>
        <taxon>Corynebacteriaceae</taxon>
        <taxon>Corynebacterium</taxon>
    </lineage>
</organism>
<sequence length="275" mass="28309">MVNILVLPVLEITVVGVLSGLVGVFAVLNRRVFFSESITHGTFPGAVLGVVVGNTFFELGHHGLSLTLMIGALAMCVPLSWLMHRLAIVPGISAQSAAGTVLTLGFALGYFLSTWFKPLPLKIENFLAGSLLNANLMDLGVASAVLSGAVLVVAVHGKFLIFHCFDPGGFRAAGHRSARAESMILSLICLTSVAVIPAVGTILSIALLVAPAAGLLPLCASARMLLITAPLAGAGIGVSGLALAVVMDLSAGGTIAVIAGIFYLFCLLLAKRQRN</sequence>
<evidence type="ECO:0000256" key="3">
    <source>
        <dbReference type="ARBA" id="ARBA00022692"/>
    </source>
</evidence>
<dbReference type="GO" id="GO:0043190">
    <property type="term" value="C:ATP-binding cassette (ABC) transporter complex"/>
    <property type="evidence" value="ECO:0007669"/>
    <property type="project" value="InterPro"/>
</dbReference>
<gene>
    <name evidence="7" type="ORF">GP475_02855</name>
</gene>
<dbReference type="InterPro" id="IPR001626">
    <property type="entry name" value="ABC_TroCD"/>
</dbReference>
<protein>
    <submittedName>
        <fullName evidence="7">Metal ABC transporter permease</fullName>
    </submittedName>
</protein>
<accession>A0A7H0SMC6</accession>
<evidence type="ECO:0000256" key="1">
    <source>
        <dbReference type="ARBA" id="ARBA00004141"/>
    </source>
</evidence>
<proteinExistence type="inferred from homology"/>
<dbReference type="AlphaFoldDB" id="A0A7H0SMC6"/>
<dbReference type="Gene3D" id="1.10.3470.10">
    <property type="entry name" value="ABC transporter involved in vitamin B12 uptake, BtuC"/>
    <property type="match status" value="1"/>
</dbReference>
<keyword evidence="3 6" id="KW-0812">Transmembrane</keyword>
<dbReference type="RefSeq" id="WP_223144676.1">
    <property type="nucleotide sequence ID" value="NZ_CP046884.1"/>
</dbReference>
<keyword evidence="5" id="KW-0472">Membrane</keyword>
<evidence type="ECO:0000256" key="5">
    <source>
        <dbReference type="ARBA" id="ARBA00023136"/>
    </source>
</evidence>
<dbReference type="Proteomes" id="UP000516320">
    <property type="component" value="Chromosome"/>
</dbReference>
<dbReference type="EMBL" id="CP046884">
    <property type="protein sequence ID" value="QNQ89701.1"/>
    <property type="molecule type" value="Genomic_DNA"/>
</dbReference>